<proteinExistence type="predicted"/>
<protein>
    <submittedName>
        <fullName evidence="1">Uncharacterized protein</fullName>
    </submittedName>
</protein>
<dbReference type="Proteomes" id="UP000827754">
    <property type="component" value="Segment"/>
</dbReference>
<sequence length="232" mass="26126">MKAANFDKAFNAKDEATLNAYADRIQQALNALGRYDLKIKIIFGTDPFSEFPDFVNDPNGFRVVQNNEEVFDIYTPTEKQIEGDSSDVFVYAAIGGVEASKWGKEVSDNDVEEIAADLNEEIERAGRVFYEEDRAMLQEIADKLNSQMQRTDARVIVTNGAEDNLILMVVGYAEGEVSDEYGFFLDLPYTDEDAADTNYVLHYAGYPDMNDHTFTSESLDEISKEIETLDLL</sequence>
<name>A0AAE8XM50_9CAUD</name>
<reference evidence="1 2" key="1">
    <citation type="submission" date="2021-06" db="EMBL/GenBank/DDBJ databases">
        <title>Complete genome sequence of Erwinia phage pEa_SNUABM_30.</title>
        <authorList>
            <person name="Kim S.G."/>
            <person name="Park S.C."/>
        </authorList>
    </citation>
    <scope>NUCLEOTIDE SEQUENCE [LARGE SCALE GENOMIC DNA]</scope>
</reference>
<keyword evidence="2" id="KW-1185">Reference proteome</keyword>
<gene>
    <name evidence="1" type="ORF">pEaSNUABM30_00246</name>
</gene>
<evidence type="ECO:0000313" key="2">
    <source>
        <dbReference type="Proteomes" id="UP000827754"/>
    </source>
</evidence>
<accession>A0AAE8XM50</accession>
<evidence type="ECO:0000313" key="1">
    <source>
        <dbReference type="EMBL" id="UAW53364.1"/>
    </source>
</evidence>
<dbReference type="EMBL" id="MZ443778">
    <property type="protein sequence ID" value="UAW53364.1"/>
    <property type="molecule type" value="Genomic_DNA"/>
</dbReference>
<organism evidence="1 2">
    <name type="scientific">Erwinia phage pEa_SNUABM_30</name>
    <dbReference type="NCBI Taxonomy" id="2869553"/>
    <lineage>
        <taxon>Viruses</taxon>
        <taxon>Duplodnaviria</taxon>
        <taxon>Heunggongvirae</taxon>
        <taxon>Uroviricota</taxon>
        <taxon>Caudoviricetes</taxon>
        <taxon>Alexandravirus</taxon>
        <taxon>Alexandravirus SNUABM30</taxon>
    </lineage>
</organism>